<dbReference type="SUPFAM" id="SSF47676">
    <property type="entry name" value="Conserved domain common to transcription factors TFIIS, elongin A, CRSP70"/>
    <property type="match status" value="1"/>
</dbReference>
<name>A0A6L2PCV3_COPFO</name>
<feature type="compositionally biased region" description="Basic residues" evidence="2">
    <location>
        <begin position="548"/>
        <end position="557"/>
    </location>
</feature>
<dbReference type="GO" id="GO:0072357">
    <property type="term" value="C:PTW/PP1 phosphatase complex"/>
    <property type="evidence" value="ECO:0007669"/>
    <property type="project" value="TreeGrafter"/>
</dbReference>
<feature type="compositionally biased region" description="Basic and acidic residues" evidence="2">
    <location>
        <begin position="508"/>
        <end position="517"/>
    </location>
</feature>
<dbReference type="PANTHER" id="PTHR46557">
    <property type="entry name" value="SERINE/THREONINE-PROTEIN PHOSPHATASE 1 REGULATORY SUBUNIT 10-RELATED"/>
    <property type="match status" value="1"/>
</dbReference>
<evidence type="ECO:0000313" key="5">
    <source>
        <dbReference type="Proteomes" id="UP000502823"/>
    </source>
</evidence>
<dbReference type="Gene3D" id="1.20.930.10">
    <property type="entry name" value="Conserved domain common to transcription factors TFIIS, elongin A, CRSP70"/>
    <property type="match status" value="1"/>
</dbReference>
<gene>
    <name evidence="4" type="ORF">Cfor_02082</name>
</gene>
<dbReference type="PROSITE" id="PS51319">
    <property type="entry name" value="TFIIS_N"/>
    <property type="match status" value="1"/>
</dbReference>
<feature type="compositionally biased region" description="Basic and acidic residues" evidence="2">
    <location>
        <begin position="561"/>
        <end position="579"/>
    </location>
</feature>
<feature type="compositionally biased region" description="Basic and acidic residues" evidence="2">
    <location>
        <begin position="661"/>
        <end position="692"/>
    </location>
</feature>
<dbReference type="InterPro" id="IPR035441">
    <property type="entry name" value="TFIIS/LEDGF_dom_sf"/>
</dbReference>
<proteinExistence type="predicted"/>
<dbReference type="AlphaFoldDB" id="A0A6L2PCV3"/>
<comment type="caution">
    <text evidence="4">The sequence shown here is derived from an EMBL/GenBank/DDBJ whole genome shotgun (WGS) entry which is preliminary data.</text>
</comment>
<dbReference type="Pfam" id="PF08711">
    <property type="entry name" value="Med26"/>
    <property type="match status" value="1"/>
</dbReference>
<feature type="compositionally biased region" description="Basic and acidic residues" evidence="2">
    <location>
        <begin position="391"/>
        <end position="414"/>
    </location>
</feature>
<dbReference type="PANTHER" id="PTHR46557:SF1">
    <property type="entry name" value="SERINE_THREONINE-PROTEIN PHOSPHATASE 1 REGULATORY SUBUNIT 10"/>
    <property type="match status" value="1"/>
</dbReference>
<feature type="region of interest" description="Disordered" evidence="2">
    <location>
        <begin position="870"/>
        <end position="913"/>
    </location>
</feature>
<feature type="compositionally biased region" description="Basic and acidic residues" evidence="2">
    <location>
        <begin position="271"/>
        <end position="295"/>
    </location>
</feature>
<feature type="compositionally biased region" description="Basic and acidic residues" evidence="2">
    <location>
        <begin position="317"/>
        <end position="358"/>
    </location>
</feature>
<reference evidence="5" key="1">
    <citation type="submission" date="2020-01" db="EMBL/GenBank/DDBJ databases">
        <title>Draft genome sequence of the Termite Coptotermes fromosanus.</title>
        <authorList>
            <person name="Itakura S."/>
            <person name="Yosikawa Y."/>
            <person name="Umezawa K."/>
        </authorList>
    </citation>
    <scope>NUCLEOTIDE SEQUENCE [LARGE SCALE GENOMIC DNA]</scope>
</reference>
<feature type="domain" description="TFIIS N-terminal" evidence="3">
    <location>
        <begin position="7"/>
        <end position="81"/>
    </location>
</feature>
<evidence type="ECO:0000256" key="1">
    <source>
        <dbReference type="PROSITE-ProRule" id="PRU00649"/>
    </source>
</evidence>
<sequence length="1029" mass="113885">MAAGGWNLIHTWLSDAIVAKNWPLIQELLELLLMCPVDVERLKTNNCPKLIKGLSKDSSNESVKLLASKLVEQWLRIVKGETEAIRAHHAANVEVPAVECVGVKEEGKKTDVCSDKVQANSGSEECKVNVPSLPGKQENVVQVKTEISENKVIEVHKIVVKTEDGSEGSSEEVAWDGPLGQLPVYKITIRDGKQVLAKVFSGEKSNRRLSADSSSAASVGVGKPVVKLSATVATLSDTVIVKKEDIKKEVEESAVKSTVDTQKSPVVKSKVKSEKLDNNLEGSKLNKDVQKKTKDVQLSTKVSDKHKKTKVESSSVKSREKEASKEKIKDRSNDRESKKEREAKDRESNKVRDKKPSSEKVSAQSDKDKAALAKLIPPAINKLGKIPKKPRHEEPQSPVADVKKPSSCDVKKPPVYEPTSRKPSISIESRKSDSVRPKTVKTFNSKFRSTGLEEEAKPPPSRPVRKGIMPVNTKPVKLPSLKRPSPPKEMSAPPEKKLKPTVCDVGTDDTKKTDKSGNVKLVPPRPKPSFLQESDMFMDALNASTKKEPRKRKRRTSNSKDGPEAKKEPVTGKDEESNKDSTPPPSPTSANDRSPPIVRPLLKFYQDTLETNDDEKEGDSEMKENEKNADRDAAGLKGKSEEGDQKLLRQTSEDGSEGSPTDERTDESKRRLSKEESSKEKDGSPDEARGQDSSEDAPAKYPRGVLIYHKTKKGPKKVVRWKQEKDLETIKYFELDETERVNVTKTFMDMKQIDRINEREGFLLSRKLPQDDTMEEKATWQPLIPIDIPPNLVEPGIRSREKDVQYAREKVILQALYFSRTMIPDSAAEPDLEIHPTSEPVVIPLEDVTGNPDSVNDFQNTPWPEPKPIIIPQSPPPQFQQAPPPSFGPFPNHQNHQNHPNHPNQTFPGPQQMFPNQTGMSNNVPMPGGMMMPHPMNDMHPVGGDWRTGDGKVLPVNEMPMQMDMYNQGGPPMGMGMPGMPGMGGPGPEMNYNMMGGEDMGPYGPQGFPMGGPPPGMYQFRGARGPNMG</sequence>
<dbReference type="InParanoid" id="A0A6L2PCV3"/>
<dbReference type="GO" id="GO:0008157">
    <property type="term" value="F:protein phosphatase 1 binding"/>
    <property type="evidence" value="ECO:0007669"/>
    <property type="project" value="TreeGrafter"/>
</dbReference>
<keyword evidence="5" id="KW-1185">Reference proteome</keyword>
<accession>A0A6L2PCV3</accession>
<feature type="compositionally biased region" description="Low complexity" evidence="2">
    <location>
        <begin position="474"/>
        <end position="483"/>
    </location>
</feature>
<feature type="compositionally biased region" description="Basic and acidic residues" evidence="2">
    <location>
        <begin position="619"/>
        <end position="647"/>
    </location>
</feature>
<dbReference type="GO" id="GO:0005634">
    <property type="term" value="C:nucleus"/>
    <property type="evidence" value="ECO:0007669"/>
    <property type="project" value="UniProtKB-SubCell"/>
</dbReference>
<feature type="non-terminal residue" evidence="4">
    <location>
        <position position="1029"/>
    </location>
</feature>
<feature type="region of interest" description="Disordered" evidence="2">
    <location>
        <begin position="251"/>
        <end position="705"/>
    </location>
</feature>
<protein>
    <recommendedName>
        <fullName evidence="3">TFIIS N-terminal domain-containing protein</fullName>
    </recommendedName>
</protein>
<evidence type="ECO:0000259" key="3">
    <source>
        <dbReference type="PROSITE" id="PS51319"/>
    </source>
</evidence>
<evidence type="ECO:0000313" key="4">
    <source>
        <dbReference type="EMBL" id="GFG29052.1"/>
    </source>
</evidence>
<evidence type="ECO:0000256" key="2">
    <source>
        <dbReference type="SAM" id="MobiDB-lite"/>
    </source>
</evidence>
<keyword evidence="1" id="KW-0539">Nucleus</keyword>
<dbReference type="GO" id="GO:0000785">
    <property type="term" value="C:chromatin"/>
    <property type="evidence" value="ECO:0007669"/>
    <property type="project" value="TreeGrafter"/>
</dbReference>
<comment type="subcellular location">
    <subcellularLocation>
        <location evidence="1">Nucleus</location>
    </subcellularLocation>
</comment>
<dbReference type="OrthoDB" id="2138378at2759"/>
<feature type="compositionally biased region" description="Pro residues" evidence="2">
    <location>
        <begin position="870"/>
        <end position="888"/>
    </location>
</feature>
<dbReference type="FunCoup" id="A0A6L2PCV3">
    <property type="interactions" value="1203"/>
</dbReference>
<feature type="compositionally biased region" description="Low complexity" evidence="2">
    <location>
        <begin position="889"/>
        <end position="905"/>
    </location>
</feature>
<dbReference type="InterPro" id="IPR017923">
    <property type="entry name" value="TFIIS_N"/>
</dbReference>
<organism evidence="4 5">
    <name type="scientific">Coptotermes formosanus</name>
    <name type="common">Formosan subterranean termite</name>
    <dbReference type="NCBI Taxonomy" id="36987"/>
    <lineage>
        <taxon>Eukaryota</taxon>
        <taxon>Metazoa</taxon>
        <taxon>Ecdysozoa</taxon>
        <taxon>Arthropoda</taxon>
        <taxon>Hexapoda</taxon>
        <taxon>Insecta</taxon>
        <taxon>Pterygota</taxon>
        <taxon>Neoptera</taxon>
        <taxon>Polyneoptera</taxon>
        <taxon>Dictyoptera</taxon>
        <taxon>Blattodea</taxon>
        <taxon>Blattoidea</taxon>
        <taxon>Termitoidae</taxon>
        <taxon>Rhinotermitidae</taxon>
        <taxon>Coptotermes</taxon>
    </lineage>
</organism>
<dbReference type="Proteomes" id="UP000502823">
    <property type="component" value="Unassembled WGS sequence"/>
</dbReference>
<dbReference type="EMBL" id="BLKM01000110">
    <property type="protein sequence ID" value="GFG29052.1"/>
    <property type="molecule type" value="Genomic_DNA"/>
</dbReference>